<keyword evidence="10" id="KW-0446">Lipid-binding</keyword>
<accession>V9KC76</accession>
<dbReference type="GO" id="GO:0008289">
    <property type="term" value="F:lipid binding"/>
    <property type="evidence" value="ECO:0007669"/>
    <property type="project" value="UniProtKB-KW"/>
</dbReference>
<dbReference type="Gene3D" id="1.20.1270.60">
    <property type="entry name" value="Arfaptin homology (AH) domain/BAR domain"/>
    <property type="match status" value="1"/>
</dbReference>
<dbReference type="InterPro" id="IPR011072">
    <property type="entry name" value="HR1_rho-bd"/>
</dbReference>
<feature type="domain" description="REM-1" evidence="19">
    <location>
        <begin position="338"/>
        <end position="415"/>
    </location>
</feature>
<dbReference type="FunFam" id="2.30.30.40:FF:000017">
    <property type="entry name" value="Formin-binding protein 1-like isoform 1"/>
    <property type="match status" value="1"/>
</dbReference>
<dbReference type="InterPro" id="IPR031160">
    <property type="entry name" value="F_BAR_dom"/>
</dbReference>
<evidence type="ECO:0000256" key="14">
    <source>
        <dbReference type="PROSITE-ProRule" id="PRU01077"/>
    </source>
</evidence>
<dbReference type="GO" id="GO:0006897">
    <property type="term" value="P:endocytosis"/>
    <property type="evidence" value="ECO:0007669"/>
    <property type="project" value="UniProtKB-KW"/>
</dbReference>
<dbReference type="InterPro" id="IPR027267">
    <property type="entry name" value="AH/BAR_dom_sf"/>
</dbReference>
<feature type="domain" description="SH3" evidence="17">
    <location>
        <begin position="487"/>
        <end position="548"/>
    </location>
</feature>
<dbReference type="RefSeq" id="XP_042190757.1">
    <property type="nucleotide sequence ID" value="XM_042334823.1"/>
</dbReference>
<dbReference type="InterPro" id="IPR001452">
    <property type="entry name" value="SH3_domain"/>
</dbReference>
<evidence type="ECO:0000256" key="16">
    <source>
        <dbReference type="SAM" id="MobiDB-lite"/>
    </source>
</evidence>
<dbReference type="PROSITE" id="PS50002">
    <property type="entry name" value="SH3"/>
    <property type="match status" value="1"/>
</dbReference>
<evidence type="ECO:0000256" key="10">
    <source>
        <dbReference type="ARBA" id="ARBA00023121"/>
    </source>
</evidence>
<dbReference type="EMBL" id="JW862817">
    <property type="protein sequence ID" value="AFO95334.1"/>
    <property type="molecule type" value="mRNA"/>
</dbReference>
<comment type="subcellular location">
    <subcellularLocation>
        <location evidence="1">Cell membrane</location>
    </subcellularLocation>
    <subcellularLocation>
        <location evidence="3">Cytoplasm</location>
        <location evidence="3">Cell cortex</location>
    </subcellularLocation>
    <subcellularLocation>
        <location evidence="2">Cytoplasm</location>
        <location evidence="2">Cytoskeleton</location>
    </subcellularLocation>
</comment>
<dbReference type="GeneID" id="103174652"/>
<dbReference type="CDD" id="cd11628">
    <property type="entry name" value="HR1_CIP4_FNBP1L"/>
    <property type="match status" value="1"/>
</dbReference>
<keyword evidence="7" id="KW-0963">Cytoplasm</keyword>
<feature type="compositionally biased region" description="Basic and acidic residues" evidence="16">
    <location>
        <begin position="459"/>
        <end position="474"/>
    </location>
</feature>
<feature type="compositionally biased region" description="Acidic residues" evidence="16">
    <location>
        <begin position="475"/>
        <end position="485"/>
    </location>
</feature>
<organism evidence="20">
    <name type="scientific">Callorhinchus milii</name>
    <name type="common">Ghost shark</name>
    <dbReference type="NCBI Taxonomy" id="7868"/>
    <lineage>
        <taxon>Eukaryota</taxon>
        <taxon>Metazoa</taxon>
        <taxon>Chordata</taxon>
        <taxon>Craniata</taxon>
        <taxon>Vertebrata</taxon>
        <taxon>Chondrichthyes</taxon>
        <taxon>Holocephali</taxon>
        <taxon>Chimaeriformes</taxon>
        <taxon>Callorhinchidae</taxon>
        <taxon>Callorhinchus</taxon>
    </lineage>
</organism>
<feature type="domain" description="F-BAR" evidence="18">
    <location>
        <begin position="1"/>
        <end position="263"/>
    </location>
</feature>
<dbReference type="OrthoDB" id="8783038at2759"/>
<dbReference type="SUPFAM" id="SSF103657">
    <property type="entry name" value="BAR/IMD domain-like"/>
    <property type="match status" value="1"/>
</dbReference>
<evidence type="ECO:0000256" key="8">
    <source>
        <dbReference type="ARBA" id="ARBA00022583"/>
    </source>
</evidence>
<evidence type="ECO:0000256" key="13">
    <source>
        <dbReference type="PROSITE-ProRule" id="PRU00192"/>
    </source>
</evidence>
<keyword evidence="6" id="KW-1003">Cell membrane</keyword>
<dbReference type="InterPro" id="IPR057870">
    <property type="entry name" value="HR1_TOCA"/>
</dbReference>
<dbReference type="PANTHER" id="PTHR15735:SF14">
    <property type="entry name" value="FORMIN-BINDING PROTEIN 1-LIKE"/>
    <property type="match status" value="1"/>
</dbReference>
<evidence type="ECO:0000256" key="11">
    <source>
        <dbReference type="ARBA" id="ARBA00023136"/>
    </source>
</evidence>
<protein>
    <submittedName>
        <fullName evidence="20">Formin-binding protein 1-like protein</fullName>
    </submittedName>
</protein>
<keyword evidence="12" id="KW-0206">Cytoskeleton</keyword>
<dbReference type="InterPro" id="IPR036028">
    <property type="entry name" value="SH3-like_dom_sf"/>
</dbReference>
<feature type="coiled-coil region" evidence="15">
    <location>
        <begin position="345"/>
        <end position="379"/>
    </location>
</feature>
<dbReference type="InterPro" id="IPR001060">
    <property type="entry name" value="FCH_dom"/>
</dbReference>
<dbReference type="GO" id="GO:0005886">
    <property type="term" value="C:plasma membrane"/>
    <property type="evidence" value="ECO:0007669"/>
    <property type="project" value="UniProtKB-SubCell"/>
</dbReference>
<reference evidence="20" key="1">
    <citation type="journal article" date="2014" name="Nature">
        <title>Elephant shark genome provides unique insights into gnathostome evolution.</title>
        <authorList>
            <consortium name="International Elephant Shark Genome Sequencing Consortium"/>
            <person name="Venkatesh B."/>
            <person name="Lee A.P."/>
            <person name="Ravi V."/>
            <person name="Maurya A.K."/>
            <person name="Lian M.M."/>
            <person name="Swann J.B."/>
            <person name="Ohta Y."/>
            <person name="Flajnik M.F."/>
            <person name="Sutoh Y."/>
            <person name="Kasahara M."/>
            <person name="Hoon S."/>
            <person name="Gangu V."/>
            <person name="Roy S.W."/>
            <person name="Irimia M."/>
            <person name="Korzh V."/>
            <person name="Kondrychyn I."/>
            <person name="Lim Z.W."/>
            <person name="Tay B.H."/>
            <person name="Tohari S."/>
            <person name="Kong K.W."/>
            <person name="Ho S."/>
            <person name="Lorente-Galdos B."/>
            <person name="Quilez J."/>
            <person name="Marques-Bonet T."/>
            <person name="Raney B.J."/>
            <person name="Ingham P.W."/>
            <person name="Tay A."/>
            <person name="Hillier L.W."/>
            <person name="Minx P."/>
            <person name="Boehm T."/>
            <person name="Wilson R.K."/>
            <person name="Brenner S."/>
            <person name="Warren W.C."/>
        </authorList>
    </citation>
    <scope>NUCLEOTIDE SEQUENCE</scope>
    <source>
        <tissue evidence="20">Intestine</tissue>
    </source>
</reference>
<dbReference type="Pfam" id="PF00611">
    <property type="entry name" value="FCH"/>
    <property type="match status" value="1"/>
</dbReference>
<dbReference type="SMART" id="SM00055">
    <property type="entry name" value="FCH"/>
    <property type="match status" value="1"/>
</dbReference>
<feature type="coiled-coil region" evidence="15">
    <location>
        <begin position="154"/>
        <end position="202"/>
    </location>
</feature>
<evidence type="ECO:0000256" key="15">
    <source>
        <dbReference type="SAM" id="Coils"/>
    </source>
</evidence>
<dbReference type="Gene3D" id="6.10.140.470">
    <property type="match status" value="1"/>
</dbReference>
<comment type="similarity">
    <text evidence="4">Belongs to the FNBP1 family.</text>
</comment>
<proteinExistence type="evidence at transcript level"/>
<dbReference type="PROSITE" id="PS51860">
    <property type="entry name" value="REM_1"/>
    <property type="match status" value="1"/>
</dbReference>
<evidence type="ECO:0000256" key="7">
    <source>
        <dbReference type="ARBA" id="ARBA00022490"/>
    </source>
</evidence>
<evidence type="ECO:0000256" key="9">
    <source>
        <dbReference type="ARBA" id="ARBA00023054"/>
    </source>
</evidence>
<dbReference type="GO" id="GO:0005938">
    <property type="term" value="C:cell cortex"/>
    <property type="evidence" value="ECO:0007669"/>
    <property type="project" value="UniProtKB-SubCell"/>
</dbReference>
<dbReference type="Pfam" id="PF25610">
    <property type="entry name" value="HR1_TOCA"/>
    <property type="match status" value="1"/>
</dbReference>
<feature type="compositionally biased region" description="Basic and acidic residues" evidence="16">
    <location>
        <begin position="416"/>
        <end position="440"/>
    </location>
</feature>
<evidence type="ECO:0000256" key="1">
    <source>
        <dbReference type="ARBA" id="ARBA00004236"/>
    </source>
</evidence>
<dbReference type="GO" id="GO:0005856">
    <property type="term" value="C:cytoskeleton"/>
    <property type="evidence" value="ECO:0007669"/>
    <property type="project" value="UniProtKB-SubCell"/>
</dbReference>
<dbReference type="InterPro" id="IPR057871">
    <property type="entry name" value="HR1_CIP4_FNBP1L"/>
</dbReference>
<dbReference type="FunFam" id="1.20.1270.60:FF:000002">
    <property type="entry name" value="Formin-binding protein 1-like isoform 1"/>
    <property type="match status" value="1"/>
</dbReference>
<evidence type="ECO:0000259" key="17">
    <source>
        <dbReference type="PROSITE" id="PS50002"/>
    </source>
</evidence>
<keyword evidence="8" id="KW-0254">Endocytosis</keyword>
<dbReference type="PROSITE" id="PS51741">
    <property type="entry name" value="F_BAR"/>
    <property type="match status" value="1"/>
</dbReference>
<dbReference type="CTD" id="54874"/>
<dbReference type="AlphaFoldDB" id="V9KC76"/>
<dbReference type="GO" id="GO:0007165">
    <property type="term" value="P:signal transduction"/>
    <property type="evidence" value="ECO:0007669"/>
    <property type="project" value="InterPro"/>
</dbReference>
<sequence>MSWGTELWDQFDNIEKHTQWGIDFVERYSKFVKERLDIEQSYAKQLRNLYKKYFPKRSNKDEEPRFTACQAFFHVLSELNDYAGQREVVAEEIGHSVYGEIMRYTQDLKTERKAHLQEGRKAQQYLDSCWKQMDNSKRKFERECKETEKAQLGYERLDSDHNATKADVEKAKQQLHVRTHAADECKNEYAAQLQNFNNEQQKHFQFIMPQVFKNLQAMDERKTEKLAECYRYFAEAERRVIPIINKCLEGMIHAAKSVDERKDSQIVIESFKSGFEIPGDFPFEDFSQNIYRTVSDGSLSAQRNEIKADQKHTVGKSKGKLWLFGKKNKGSPLEDFSHLPPEQRRKKLQQRIDELNRELQKEIDQRDALNKMKDVYQRNPQMGDPGSLPPRITETMSNIDRLRQEVQKNESWLSEVEGRGTGRTDRRLSAGTFDHPESNHHGTPGRESPEGSYTDDANQEQKGHHRNPDPRQAPEFEDEFEDDEPLPAIGHCKSLYPFDGQNEGTLLMQEGEVMYVIEEDKGDGWTRIRKQNGEEGYVPTSYIDITLEKNSKGAVTYI</sequence>
<evidence type="ECO:0000256" key="2">
    <source>
        <dbReference type="ARBA" id="ARBA00004245"/>
    </source>
</evidence>
<evidence type="ECO:0000259" key="18">
    <source>
        <dbReference type="PROSITE" id="PS51741"/>
    </source>
</evidence>
<keyword evidence="11" id="KW-0472">Membrane</keyword>
<evidence type="ECO:0000256" key="3">
    <source>
        <dbReference type="ARBA" id="ARBA00004544"/>
    </source>
</evidence>
<dbReference type="SUPFAM" id="SSF50044">
    <property type="entry name" value="SH3-domain"/>
    <property type="match status" value="1"/>
</dbReference>
<dbReference type="SMART" id="SM00326">
    <property type="entry name" value="SH3"/>
    <property type="match status" value="1"/>
</dbReference>
<evidence type="ECO:0000256" key="12">
    <source>
        <dbReference type="ARBA" id="ARBA00023212"/>
    </source>
</evidence>
<evidence type="ECO:0000313" key="20">
    <source>
        <dbReference type="EMBL" id="AFO95334.1"/>
    </source>
</evidence>
<keyword evidence="5 13" id="KW-0728">SH3 domain</keyword>
<evidence type="ECO:0000259" key="19">
    <source>
        <dbReference type="PROSITE" id="PS51860"/>
    </source>
</evidence>
<evidence type="ECO:0000256" key="4">
    <source>
        <dbReference type="ARBA" id="ARBA00009426"/>
    </source>
</evidence>
<dbReference type="PANTHER" id="PTHR15735">
    <property type="entry name" value="FCH AND DOUBLE SH3 DOMAINS PROTEIN"/>
    <property type="match status" value="1"/>
</dbReference>
<evidence type="ECO:0000256" key="6">
    <source>
        <dbReference type="ARBA" id="ARBA00022475"/>
    </source>
</evidence>
<name>V9KC76_CALMI</name>
<feature type="region of interest" description="Disordered" evidence="16">
    <location>
        <begin position="405"/>
        <end position="488"/>
    </location>
</feature>
<dbReference type="Gene3D" id="2.30.30.40">
    <property type="entry name" value="SH3 Domains"/>
    <property type="match status" value="1"/>
</dbReference>
<evidence type="ECO:0000256" key="5">
    <source>
        <dbReference type="ARBA" id="ARBA00022443"/>
    </source>
</evidence>
<dbReference type="Pfam" id="PF14604">
    <property type="entry name" value="SH3_9"/>
    <property type="match status" value="1"/>
</dbReference>
<keyword evidence="9 14" id="KW-0175">Coiled coil</keyword>